<reference evidence="1 2" key="1">
    <citation type="submission" date="2017-01" db="EMBL/GenBank/DDBJ databases">
        <title>Genome sequence of Rhodoferax antarcticus ANT.BR, a psychrophilic purple nonsulfur bacterium from an Antarctic microbial mat.</title>
        <authorList>
            <person name="Baker J."/>
            <person name="Riester C."/>
            <person name="Skinner B."/>
            <person name="Newell A."/>
            <person name="Swingley W."/>
            <person name="Madigan M."/>
            <person name="Jung D."/>
            <person name="Asao M."/>
            <person name="Chen M."/>
            <person name="Loughlin P."/>
            <person name="Pan H."/>
            <person name="Lin S."/>
            <person name="Li N."/>
            <person name="Shaw J."/>
            <person name="Prado M."/>
            <person name="Sherman C."/>
            <person name="Li X."/>
            <person name="Tang J."/>
            <person name="Blankenship R."/>
            <person name="Zhao T."/>
            <person name="Touchman J."/>
            <person name="Sattley M."/>
        </authorList>
    </citation>
    <scope>NUCLEOTIDE SEQUENCE [LARGE SCALE GENOMIC DNA]</scope>
    <source>
        <strain evidence="1 2">ANT.BR</strain>
    </source>
</reference>
<gene>
    <name evidence="1" type="ORF">BLL52_4261</name>
</gene>
<proteinExistence type="predicted"/>
<sequence length="41" mass="4572">MLNIDSYYAKLVANEVISEDEIVALLKEYKVLQAATLEGLT</sequence>
<organism evidence="1 2">
    <name type="scientific">Rhodoferax antarcticus ANT.BR</name>
    <dbReference type="NCBI Taxonomy" id="1111071"/>
    <lineage>
        <taxon>Bacteria</taxon>
        <taxon>Pseudomonadati</taxon>
        <taxon>Pseudomonadota</taxon>
        <taxon>Betaproteobacteria</taxon>
        <taxon>Burkholderiales</taxon>
        <taxon>Comamonadaceae</taxon>
        <taxon>Rhodoferax</taxon>
    </lineage>
</organism>
<comment type="caution">
    <text evidence="1">The sequence shown here is derived from an EMBL/GenBank/DDBJ whole genome shotgun (WGS) entry which is preliminary data.</text>
</comment>
<dbReference type="EMBL" id="MSYM01000020">
    <property type="protein sequence ID" value="OLP04456.1"/>
    <property type="molecule type" value="Genomic_DNA"/>
</dbReference>
<evidence type="ECO:0000313" key="2">
    <source>
        <dbReference type="Proteomes" id="UP000185911"/>
    </source>
</evidence>
<accession>A0A1Q8Y8S7</accession>
<protein>
    <submittedName>
        <fullName evidence="1">Uncharacterized protein</fullName>
    </submittedName>
</protein>
<keyword evidence="2" id="KW-1185">Reference proteome</keyword>
<dbReference type="RefSeq" id="WP_274534908.1">
    <property type="nucleotide sequence ID" value="NZ_MSYM01000020.1"/>
</dbReference>
<name>A0A1Q8Y8S7_9BURK</name>
<evidence type="ECO:0000313" key="1">
    <source>
        <dbReference type="EMBL" id="OLP04456.1"/>
    </source>
</evidence>
<dbReference type="Proteomes" id="UP000185911">
    <property type="component" value="Unassembled WGS sequence"/>
</dbReference>
<dbReference type="AlphaFoldDB" id="A0A1Q8Y8S7"/>